<comment type="caution">
    <text evidence="1">The sequence shown here is derived from an EMBL/GenBank/DDBJ whole genome shotgun (WGS) entry which is preliminary data.</text>
</comment>
<protein>
    <recommendedName>
        <fullName evidence="3">Transposase</fullName>
    </recommendedName>
</protein>
<accession>A0ABX0F6J1</accession>
<dbReference type="EMBL" id="JAAFGS010000003">
    <property type="protein sequence ID" value="NGZ76015.1"/>
    <property type="molecule type" value="Genomic_DNA"/>
</dbReference>
<reference evidence="1 2" key="1">
    <citation type="submission" date="2020-01" db="EMBL/GenBank/DDBJ databases">
        <title>Polyphasic characterisation and genomic insights into a novel alkali tolerant bacterium VR-M41.</title>
        <authorList>
            <person name="Vemuluri V.R."/>
        </authorList>
    </citation>
    <scope>NUCLEOTIDE SEQUENCE [LARGE SCALE GENOMIC DNA]</scope>
    <source>
        <strain evidence="1 2">VR-M41</strain>
    </source>
</reference>
<dbReference type="Proteomes" id="UP000800303">
    <property type="component" value="Unassembled WGS sequence"/>
</dbReference>
<sequence length="90" mass="10410">MTYRPKVVGVDKAGSNDKDGLYEFVVHLEDGTMCRVFYNRFPEWKLTNVSRLLKTPCPICRKDYICNCFDKFKGELDAQLQDGKIEQVLA</sequence>
<proteinExistence type="predicted"/>
<organism evidence="1 2">
    <name type="scientific">Saccharibacillus alkalitolerans</name>
    <dbReference type="NCBI Taxonomy" id="2705290"/>
    <lineage>
        <taxon>Bacteria</taxon>
        <taxon>Bacillati</taxon>
        <taxon>Bacillota</taxon>
        <taxon>Bacilli</taxon>
        <taxon>Bacillales</taxon>
        <taxon>Paenibacillaceae</taxon>
        <taxon>Saccharibacillus</taxon>
    </lineage>
</organism>
<evidence type="ECO:0000313" key="2">
    <source>
        <dbReference type="Proteomes" id="UP000800303"/>
    </source>
</evidence>
<keyword evidence="2" id="KW-1185">Reference proteome</keyword>
<evidence type="ECO:0008006" key="3">
    <source>
        <dbReference type="Google" id="ProtNLM"/>
    </source>
</evidence>
<evidence type="ECO:0000313" key="1">
    <source>
        <dbReference type="EMBL" id="NGZ76015.1"/>
    </source>
</evidence>
<gene>
    <name evidence="1" type="ORF">GYN08_11845</name>
</gene>
<name>A0ABX0F6J1_9BACL</name>
<dbReference type="RefSeq" id="WP_166274397.1">
    <property type="nucleotide sequence ID" value="NZ_JAAFGS010000003.1"/>
</dbReference>